<comment type="caution">
    <text evidence="2">The sequence shown here is derived from an EMBL/GenBank/DDBJ whole genome shotgun (WGS) entry which is preliminary data.</text>
</comment>
<sequence>MRILPILALSLVAMPALAQQTALLDYGNDDFVTGRQFYSEVDRARIATALDSTASDATRAMGKDFVILGDAAGAFSAPGTQEHIYLIQKEAPVAIDPFPKGPAPLLLALKDDGVAGVWTLPAEGQYQRLVAAADGNGDGRSEVLLEGAFMNMGEINMSVDVATLDDKGQATVQQTLSEVLIDSCENEGGTRTRKAATVSVGPDGFTTEQRDIGCGS</sequence>
<name>A0A562NH31_9RHOB</name>
<evidence type="ECO:0000313" key="2">
    <source>
        <dbReference type="EMBL" id="TWI31485.1"/>
    </source>
</evidence>
<evidence type="ECO:0000313" key="3">
    <source>
        <dbReference type="Proteomes" id="UP000316225"/>
    </source>
</evidence>
<keyword evidence="3" id="KW-1185">Reference proteome</keyword>
<feature type="signal peptide" evidence="1">
    <location>
        <begin position="1"/>
        <end position="18"/>
    </location>
</feature>
<keyword evidence="1" id="KW-0732">Signal</keyword>
<evidence type="ECO:0000256" key="1">
    <source>
        <dbReference type="SAM" id="SignalP"/>
    </source>
</evidence>
<dbReference type="AlphaFoldDB" id="A0A562NH31"/>
<dbReference type="RefSeq" id="WP_145399028.1">
    <property type="nucleotide sequence ID" value="NZ_VLKU01000009.1"/>
</dbReference>
<protein>
    <recommendedName>
        <fullName evidence="4">VCBS repeat-containing protein</fullName>
    </recommendedName>
</protein>
<gene>
    <name evidence="2" type="ORF">IQ24_02937</name>
</gene>
<reference evidence="2 3" key="1">
    <citation type="journal article" date="2015" name="Stand. Genomic Sci.">
        <title>Genomic Encyclopedia of Bacterial and Archaeal Type Strains, Phase III: the genomes of soil and plant-associated and newly described type strains.</title>
        <authorList>
            <person name="Whitman W.B."/>
            <person name="Woyke T."/>
            <person name="Klenk H.P."/>
            <person name="Zhou Y."/>
            <person name="Lilburn T.G."/>
            <person name="Beck B.J."/>
            <person name="De Vos P."/>
            <person name="Vandamme P."/>
            <person name="Eisen J.A."/>
            <person name="Garrity G."/>
            <person name="Hugenholtz P."/>
            <person name="Kyrpides N.C."/>
        </authorList>
    </citation>
    <scope>NUCLEOTIDE SEQUENCE [LARGE SCALE GENOMIC DNA]</scope>
    <source>
        <strain evidence="2 3">CGMCC 1.5364</strain>
    </source>
</reference>
<accession>A0A562NH31</accession>
<organism evidence="2 3">
    <name type="scientific">Paracoccus sulfuroxidans</name>
    <dbReference type="NCBI Taxonomy" id="384678"/>
    <lineage>
        <taxon>Bacteria</taxon>
        <taxon>Pseudomonadati</taxon>
        <taxon>Pseudomonadota</taxon>
        <taxon>Alphaproteobacteria</taxon>
        <taxon>Rhodobacterales</taxon>
        <taxon>Paracoccaceae</taxon>
        <taxon>Paracoccus</taxon>
    </lineage>
</organism>
<dbReference type="Proteomes" id="UP000316225">
    <property type="component" value="Unassembled WGS sequence"/>
</dbReference>
<evidence type="ECO:0008006" key="4">
    <source>
        <dbReference type="Google" id="ProtNLM"/>
    </source>
</evidence>
<dbReference type="EMBL" id="VLKU01000009">
    <property type="protein sequence ID" value="TWI31485.1"/>
    <property type="molecule type" value="Genomic_DNA"/>
</dbReference>
<feature type="chain" id="PRO_5021859693" description="VCBS repeat-containing protein" evidence="1">
    <location>
        <begin position="19"/>
        <end position="216"/>
    </location>
</feature>
<proteinExistence type="predicted"/>
<dbReference type="OrthoDB" id="7990959at2"/>